<dbReference type="EMBL" id="ML738589">
    <property type="protein sequence ID" value="KAE8167487.1"/>
    <property type="molecule type" value="Genomic_DNA"/>
</dbReference>
<sequence>MDPPLYLVIANRKRSFGGEPGTTCMTIELTLMDFRCSHPLIPPPKRDRKRFNADSIDGNHPDILAWQRHHPGLVDEDYHEATGGYGATTRGLVAPGSIYSAKAATGVTANEHDGQPVRKNPGSLQAVEHRILDDSVYGYEVQQADSPQILGYNCSLSNRMLHIELPKKLSVQYYPKPSQYLAASMRLAGYNMGDQAKSWTESLPITCIPFDTQSL</sequence>
<dbReference type="OrthoDB" id="3000060at2759"/>
<name>A0A5N6V9S7_ASPTM</name>
<accession>A0A5N6V9S7</accession>
<evidence type="ECO:0000313" key="2">
    <source>
        <dbReference type="Proteomes" id="UP000326950"/>
    </source>
</evidence>
<reference evidence="1 2" key="1">
    <citation type="submission" date="2019-04" db="EMBL/GenBank/DDBJ databases">
        <title>Friends and foes A comparative genomics study of 23 Aspergillus species from section Flavi.</title>
        <authorList>
            <consortium name="DOE Joint Genome Institute"/>
            <person name="Kjaerbolling I."/>
            <person name="Vesth T."/>
            <person name="Frisvad J.C."/>
            <person name="Nybo J.L."/>
            <person name="Theobald S."/>
            <person name="Kildgaard S."/>
            <person name="Isbrandt T."/>
            <person name="Kuo A."/>
            <person name="Sato A."/>
            <person name="Lyhne E.K."/>
            <person name="Kogle M.E."/>
            <person name="Wiebenga A."/>
            <person name="Kun R.S."/>
            <person name="Lubbers R.J."/>
            <person name="Makela M.R."/>
            <person name="Barry K."/>
            <person name="Chovatia M."/>
            <person name="Clum A."/>
            <person name="Daum C."/>
            <person name="Haridas S."/>
            <person name="He G."/>
            <person name="LaButti K."/>
            <person name="Lipzen A."/>
            <person name="Mondo S."/>
            <person name="Riley R."/>
            <person name="Salamov A."/>
            <person name="Simmons B.A."/>
            <person name="Magnuson J.K."/>
            <person name="Henrissat B."/>
            <person name="Mortensen U.H."/>
            <person name="Larsen T.O."/>
            <person name="Devries R.P."/>
            <person name="Grigoriev I.V."/>
            <person name="Machida M."/>
            <person name="Baker S.E."/>
            <person name="Andersen M.R."/>
        </authorList>
    </citation>
    <scope>NUCLEOTIDE SEQUENCE [LARGE SCALE GENOMIC DNA]</scope>
    <source>
        <strain evidence="1 2">CBS 117626</strain>
    </source>
</reference>
<proteinExistence type="predicted"/>
<keyword evidence="2" id="KW-1185">Reference proteome</keyword>
<evidence type="ECO:0000313" key="1">
    <source>
        <dbReference type="EMBL" id="KAE8167487.1"/>
    </source>
</evidence>
<organism evidence="1 2">
    <name type="scientific">Aspergillus tamarii</name>
    <dbReference type="NCBI Taxonomy" id="41984"/>
    <lineage>
        <taxon>Eukaryota</taxon>
        <taxon>Fungi</taxon>
        <taxon>Dikarya</taxon>
        <taxon>Ascomycota</taxon>
        <taxon>Pezizomycotina</taxon>
        <taxon>Eurotiomycetes</taxon>
        <taxon>Eurotiomycetidae</taxon>
        <taxon>Eurotiales</taxon>
        <taxon>Aspergillaceae</taxon>
        <taxon>Aspergillus</taxon>
        <taxon>Aspergillus subgen. Circumdati</taxon>
    </lineage>
</organism>
<dbReference type="AlphaFoldDB" id="A0A5N6V9S7"/>
<gene>
    <name evidence="1" type="ORF">BDV40DRAFT_295593</name>
</gene>
<dbReference type="Proteomes" id="UP000326950">
    <property type="component" value="Unassembled WGS sequence"/>
</dbReference>
<protein>
    <submittedName>
        <fullName evidence="1">Uncharacterized protein</fullName>
    </submittedName>
</protein>